<dbReference type="AlphaFoldDB" id="A0A830EMC4"/>
<feature type="compositionally biased region" description="Basic and acidic residues" evidence="1">
    <location>
        <begin position="33"/>
        <end position="42"/>
    </location>
</feature>
<evidence type="ECO:0000313" key="2">
    <source>
        <dbReference type="EMBL" id="GGJ04858.1"/>
    </source>
</evidence>
<evidence type="ECO:0000256" key="1">
    <source>
        <dbReference type="SAM" id="MobiDB-lite"/>
    </source>
</evidence>
<sequence>MAPTDPPDDTPRAARGEEGVVRPEDLDYTASERVAELSDDRYVVATDESPPSVDGDSEDTDPSADDTEDRGSVARQQTARYVSDRGADYGLVLTAAVNGEVGHLEHHSDDVAEAFGDLATWYASRVDTDTDPAEALGILLLASDTPVSFPAKSLAPVLKQHGLTLDDSIEDLVAALAGEGLRIPSEE</sequence>
<organism evidence="2 3">
    <name type="scientific">Halobellus salinus</name>
    <dbReference type="NCBI Taxonomy" id="931585"/>
    <lineage>
        <taxon>Archaea</taxon>
        <taxon>Methanobacteriati</taxon>
        <taxon>Methanobacteriota</taxon>
        <taxon>Stenosarchaea group</taxon>
        <taxon>Halobacteria</taxon>
        <taxon>Halobacteriales</taxon>
        <taxon>Haloferacaceae</taxon>
        <taxon>Halobellus</taxon>
    </lineage>
</organism>
<comment type="caution">
    <text evidence="2">The sequence shown here is derived from an EMBL/GenBank/DDBJ whole genome shotgun (WGS) entry which is preliminary data.</text>
</comment>
<protein>
    <submittedName>
        <fullName evidence="2">Uncharacterized protein</fullName>
    </submittedName>
</protein>
<dbReference type="InterPro" id="IPR055923">
    <property type="entry name" value="DUF7500"/>
</dbReference>
<reference evidence="2" key="2">
    <citation type="submission" date="2020-09" db="EMBL/GenBank/DDBJ databases">
        <authorList>
            <person name="Sun Q."/>
            <person name="Ohkuma M."/>
        </authorList>
    </citation>
    <scope>NUCLEOTIDE SEQUENCE</scope>
    <source>
        <strain evidence="2">JCM 14359</strain>
    </source>
</reference>
<gene>
    <name evidence="2" type="ORF">GCM10008995_13350</name>
</gene>
<reference evidence="2" key="1">
    <citation type="journal article" date="2014" name="Int. J. Syst. Evol. Microbiol.">
        <title>Complete genome sequence of Corynebacterium casei LMG S-19264T (=DSM 44701T), isolated from a smear-ripened cheese.</title>
        <authorList>
            <consortium name="US DOE Joint Genome Institute (JGI-PGF)"/>
            <person name="Walter F."/>
            <person name="Albersmeier A."/>
            <person name="Kalinowski J."/>
            <person name="Ruckert C."/>
        </authorList>
    </citation>
    <scope>NUCLEOTIDE SEQUENCE</scope>
    <source>
        <strain evidence="2">JCM 14359</strain>
    </source>
</reference>
<evidence type="ECO:0000313" key="3">
    <source>
        <dbReference type="Proteomes" id="UP000653099"/>
    </source>
</evidence>
<proteinExistence type="predicted"/>
<feature type="region of interest" description="Disordered" evidence="1">
    <location>
        <begin position="1"/>
        <end position="79"/>
    </location>
</feature>
<dbReference type="RefSeq" id="WP_188786615.1">
    <property type="nucleotide sequence ID" value="NZ_BMOC01000006.1"/>
</dbReference>
<dbReference type="Pfam" id="PF24332">
    <property type="entry name" value="DUF7500"/>
    <property type="match status" value="1"/>
</dbReference>
<dbReference type="EMBL" id="BMOC01000006">
    <property type="protein sequence ID" value="GGJ04858.1"/>
    <property type="molecule type" value="Genomic_DNA"/>
</dbReference>
<keyword evidence="3" id="KW-1185">Reference proteome</keyword>
<dbReference type="OrthoDB" id="177137at2157"/>
<accession>A0A830EMC4</accession>
<name>A0A830EMC4_9EURY</name>
<feature type="compositionally biased region" description="Acidic residues" evidence="1">
    <location>
        <begin position="55"/>
        <end position="68"/>
    </location>
</feature>
<dbReference type="Proteomes" id="UP000653099">
    <property type="component" value="Unassembled WGS sequence"/>
</dbReference>
<feature type="compositionally biased region" description="Basic and acidic residues" evidence="1">
    <location>
        <begin position="9"/>
        <end position="25"/>
    </location>
</feature>